<name>A0A514D8M5_9VIRU</name>
<sequence>MQPAPTKAYDCSCMMEFLLPERSTLAERNALLSHVRSLFATTIQASDAAPSDSTGSPLTAAVANFDPAY</sequence>
<organism evidence="1">
    <name type="scientific">Leviviridae sp</name>
    <dbReference type="NCBI Taxonomy" id="2027243"/>
    <lineage>
        <taxon>Viruses</taxon>
        <taxon>Riboviria</taxon>
        <taxon>Orthornavirae</taxon>
        <taxon>Lenarviricota</taxon>
        <taxon>Leviviricetes</taxon>
        <taxon>Norzivirales</taxon>
        <taxon>Fiersviridae</taxon>
    </lineage>
</organism>
<proteinExistence type="predicted"/>
<evidence type="ECO:0000313" key="1">
    <source>
        <dbReference type="EMBL" id="QDH89969.1"/>
    </source>
</evidence>
<dbReference type="EMBL" id="MN035150">
    <property type="protein sequence ID" value="QDH89969.1"/>
    <property type="molecule type" value="Genomic_RNA"/>
</dbReference>
<gene>
    <name evidence="1" type="ORF">H1Bulk3020106_000002</name>
</gene>
<reference evidence="1" key="1">
    <citation type="submission" date="2019-05" db="EMBL/GenBank/DDBJ databases">
        <title>Metatranscriptomic reconstruction reveals RNA viruses with the potential to shape carbon cycling in soil.</title>
        <authorList>
            <person name="Starr E.P."/>
            <person name="Nuccio E."/>
            <person name="Pett-Ridge J."/>
            <person name="Banfield J.F."/>
            <person name="Firestone M.K."/>
        </authorList>
    </citation>
    <scope>NUCLEOTIDE SEQUENCE</scope>
    <source>
        <strain evidence="1">H1_Bulk_30_scaffold_20106</strain>
    </source>
</reference>
<protein>
    <submittedName>
        <fullName evidence="1">Uncharacterized protein</fullName>
    </submittedName>
</protein>
<accession>A0A514D8M5</accession>